<feature type="domain" description="RNA polymerase sigma factor 70 region 4 type 2" evidence="7">
    <location>
        <begin position="109"/>
        <end position="158"/>
    </location>
</feature>
<dbReference type="AlphaFoldDB" id="A0A6I3SIQ4"/>
<dbReference type="InterPro" id="IPR014284">
    <property type="entry name" value="RNA_pol_sigma-70_dom"/>
</dbReference>
<dbReference type="InterPro" id="IPR013325">
    <property type="entry name" value="RNA_pol_sigma_r2"/>
</dbReference>
<comment type="caution">
    <text evidence="8">The sequence shown here is derived from an EMBL/GenBank/DDBJ whole genome shotgun (WGS) entry which is preliminary data.</text>
</comment>
<dbReference type="InterPro" id="IPR039425">
    <property type="entry name" value="RNA_pol_sigma-70-like"/>
</dbReference>
<evidence type="ECO:0000313" key="9">
    <source>
        <dbReference type="Proteomes" id="UP000430670"/>
    </source>
</evidence>
<evidence type="ECO:0000256" key="4">
    <source>
        <dbReference type="ARBA" id="ARBA00023125"/>
    </source>
</evidence>
<evidence type="ECO:0000256" key="3">
    <source>
        <dbReference type="ARBA" id="ARBA00023082"/>
    </source>
</evidence>
<sequence>MKEEFQQLYMEMFPKLVRQATFLLGDPSAAEDLVQETFVRLHRVGLSTVDHRPAWLSRVLSNLCYSYLRSEGSRRQREEKVFLHSTAETCATETLSAEQVVMDREEVRMVSQALDRLQARDRMVLLLKFSGFSYDEIAAATEINRSSVGTVLIRARERFKREYDTISSQQVVLGKKGGIP</sequence>
<dbReference type="GO" id="GO:0016987">
    <property type="term" value="F:sigma factor activity"/>
    <property type="evidence" value="ECO:0007669"/>
    <property type="project" value="UniProtKB-KW"/>
</dbReference>
<dbReference type="SUPFAM" id="SSF88659">
    <property type="entry name" value="Sigma3 and sigma4 domains of RNA polymerase sigma factors"/>
    <property type="match status" value="1"/>
</dbReference>
<evidence type="ECO:0000256" key="1">
    <source>
        <dbReference type="ARBA" id="ARBA00010641"/>
    </source>
</evidence>
<feature type="domain" description="RNA polymerase sigma-70 region 2" evidence="6">
    <location>
        <begin position="8"/>
        <end position="72"/>
    </location>
</feature>
<accession>A0A6I3SIQ4</accession>
<evidence type="ECO:0000259" key="7">
    <source>
        <dbReference type="Pfam" id="PF08281"/>
    </source>
</evidence>
<dbReference type="Gene3D" id="1.10.10.10">
    <property type="entry name" value="Winged helix-like DNA-binding domain superfamily/Winged helix DNA-binding domain"/>
    <property type="match status" value="1"/>
</dbReference>
<keyword evidence="4" id="KW-0238">DNA-binding</keyword>
<organism evidence="8 9">
    <name type="scientific">Heliobacterium mobile</name>
    <name type="common">Heliobacillus mobilis</name>
    <dbReference type="NCBI Taxonomy" id="28064"/>
    <lineage>
        <taxon>Bacteria</taxon>
        <taxon>Bacillati</taxon>
        <taxon>Bacillota</taxon>
        <taxon>Clostridia</taxon>
        <taxon>Eubacteriales</taxon>
        <taxon>Heliobacteriaceae</taxon>
        <taxon>Heliobacterium</taxon>
    </lineage>
</organism>
<dbReference type="SUPFAM" id="SSF88946">
    <property type="entry name" value="Sigma2 domain of RNA polymerase sigma factors"/>
    <property type="match status" value="1"/>
</dbReference>
<proteinExistence type="inferred from homology"/>
<comment type="similarity">
    <text evidence="1">Belongs to the sigma-70 factor family. ECF subfamily.</text>
</comment>
<protein>
    <submittedName>
        <fullName evidence="8">Sigma-70 family RNA polymerase sigma factor</fullName>
    </submittedName>
</protein>
<dbReference type="Gene3D" id="1.10.1740.10">
    <property type="match status" value="1"/>
</dbReference>
<dbReference type="PANTHER" id="PTHR43133">
    <property type="entry name" value="RNA POLYMERASE ECF-TYPE SIGMA FACTO"/>
    <property type="match status" value="1"/>
</dbReference>
<dbReference type="EMBL" id="WNKU01000006">
    <property type="protein sequence ID" value="MTV48761.1"/>
    <property type="molecule type" value="Genomic_DNA"/>
</dbReference>
<keyword evidence="3" id="KW-0731">Sigma factor</keyword>
<dbReference type="CDD" id="cd06171">
    <property type="entry name" value="Sigma70_r4"/>
    <property type="match status" value="1"/>
</dbReference>
<dbReference type="InterPro" id="IPR013249">
    <property type="entry name" value="RNA_pol_sigma70_r4_t2"/>
</dbReference>
<keyword evidence="5" id="KW-0804">Transcription</keyword>
<name>A0A6I3SIQ4_HELMO</name>
<dbReference type="GO" id="GO:0003677">
    <property type="term" value="F:DNA binding"/>
    <property type="evidence" value="ECO:0007669"/>
    <property type="project" value="UniProtKB-KW"/>
</dbReference>
<keyword evidence="2" id="KW-0805">Transcription regulation</keyword>
<dbReference type="InterPro" id="IPR036388">
    <property type="entry name" value="WH-like_DNA-bd_sf"/>
</dbReference>
<dbReference type="Pfam" id="PF08281">
    <property type="entry name" value="Sigma70_r4_2"/>
    <property type="match status" value="1"/>
</dbReference>
<reference evidence="8 9" key="1">
    <citation type="submission" date="2019-11" db="EMBL/GenBank/DDBJ databases">
        <title>Whole-genome sequence of a the green, strictly anaerobic photosynthetic bacterium Heliobacillus mobilis DSM 6151.</title>
        <authorList>
            <person name="Kyndt J.A."/>
            <person name="Meyer T.E."/>
        </authorList>
    </citation>
    <scope>NUCLEOTIDE SEQUENCE [LARGE SCALE GENOMIC DNA]</scope>
    <source>
        <strain evidence="8 9">DSM 6151</strain>
    </source>
</reference>
<dbReference type="PANTHER" id="PTHR43133:SF8">
    <property type="entry name" value="RNA POLYMERASE SIGMA FACTOR HI_1459-RELATED"/>
    <property type="match status" value="1"/>
</dbReference>
<evidence type="ECO:0000313" key="8">
    <source>
        <dbReference type="EMBL" id="MTV48761.1"/>
    </source>
</evidence>
<dbReference type="OrthoDB" id="9789355at2"/>
<evidence type="ECO:0000256" key="5">
    <source>
        <dbReference type="ARBA" id="ARBA00023163"/>
    </source>
</evidence>
<dbReference type="InterPro" id="IPR013324">
    <property type="entry name" value="RNA_pol_sigma_r3/r4-like"/>
</dbReference>
<dbReference type="Proteomes" id="UP000430670">
    <property type="component" value="Unassembled WGS sequence"/>
</dbReference>
<evidence type="ECO:0000256" key="2">
    <source>
        <dbReference type="ARBA" id="ARBA00023015"/>
    </source>
</evidence>
<gene>
    <name evidence="8" type="ORF">GJ688_07175</name>
</gene>
<dbReference type="Pfam" id="PF04542">
    <property type="entry name" value="Sigma70_r2"/>
    <property type="match status" value="1"/>
</dbReference>
<evidence type="ECO:0000259" key="6">
    <source>
        <dbReference type="Pfam" id="PF04542"/>
    </source>
</evidence>
<dbReference type="NCBIfam" id="TIGR02937">
    <property type="entry name" value="sigma70-ECF"/>
    <property type="match status" value="1"/>
</dbReference>
<dbReference type="InterPro" id="IPR007627">
    <property type="entry name" value="RNA_pol_sigma70_r2"/>
</dbReference>
<keyword evidence="9" id="KW-1185">Reference proteome</keyword>
<dbReference type="GO" id="GO:0006352">
    <property type="term" value="P:DNA-templated transcription initiation"/>
    <property type="evidence" value="ECO:0007669"/>
    <property type="project" value="InterPro"/>
</dbReference>